<dbReference type="PANTHER" id="PTHR12805">
    <property type="entry name" value="KIN17 KIN, ANTIGENIC DETERMINANT OF RECA PROTEIN HOMOLOG"/>
    <property type="match status" value="1"/>
</dbReference>
<dbReference type="SUPFAM" id="SSF57667">
    <property type="entry name" value="beta-beta-alpha zinc fingers"/>
    <property type="match status" value="1"/>
</dbReference>
<dbReference type="SMART" id="SM01253">
    <property type="entry name" value="Kin17_mid"/>
    <property type="match status" value="1"/>
</dbReference>
<dbReference type="InParanoid" id="G8JSW4"/>
<feature type="domain" description="C2H2-type" evidence="3">
    <location>
        <begin position="28"/>
        <end position="50"/>
    </location>
</feature>
<dbReference type="GO" id="GO:0005634">
    <property type="term" value="C:nucleus"/>
    <property type="evidence" value="ECO:0007669"/>
    <property type="project" value="TreeGrafter"/>
</dbReference>
<dbReference type="InterPro" id="IPR037321">
    <property type="entry name" value="KIN17-like"/>
</dbReference>
<dbReference type="EMBL" id="CP002500">
    <property type="protein sequence ID" value="AET39117.1"/>
    <property type="molecule type" value="Genomic_DNA"/>
</dbReference>
<evidence type="ECO:0000313" key="5">
    <source>
        <dbReference type="Proteomes" id="UP000006790"/>
    </source>
</evidence>
<dbReference type="GO" id="GO:0006260">
    <property type="term" value="P:DNA replication"/>
    <property type="evidence" value="ECO:0007669"/>
    <property type="project" value="TreeGrafter"/>
</dbReference>
<dbReference type="Pfam" id="PF25095">
    <property type="entry name" value="C2H2-zf_KIN17"/>
    <property type="match status" value="1"/>
</dbReference>
<accession>G8JSW4</accession>
<dbReference type="SMART" id="SM00451">
    <property type="entry name" value="ZnF_U1"/>
    <property type="match status" value="1"/>
</dbReference>
<proteinExistence type="predicted"/>
<dbReference type="FunCoup" id="G8JSW4">
    <property type="interactions" value="318"/>
</dbReference>
<dbReference type="InterPro" id="IPR036236">
    <property type="entry name" value="Znf_C2H2_sf"/>
</dbReference>
<organism evidence="4 5">
    <name type="scientific">Eremothecium cymbalariae (strain CBS 270.75 / DBVPG 7215 / KCTC 17166 / NRRL Y-17582)</name>
    <name type="common">Yeast</name>
    <dbReference type="NCBI Taxonomy" id="931890"/>
    <lineage>
        <taxon>Eukaryota</taxon>
        <taxon>Fungi</taxon>
        <taxon>Dikarya</taxon>
        <taxon>Ascomycota</taxon>
        <taxon>Saccharomycotina</taxon>
        <taxon>Saccharomycetes</taxon>
        <taxon>Saccharomycetales</taxon>
        <taxon>Saccharomycetaceae</taxon>
        <taxon>Eremothecium</taxon>
    </lineage>
</organism>
<name>G8JSW4_ERECY</name>
<sequence length="245" mass="28336">MAKAEIGTAKYISKQLKARGLQKLRYYCQVCKKQCRDDNGFQSHIKSPSHLKRIGQVTKEDIEEYTKRFEYDFLKLLKMTHGEKKIEANKFYNEYIQDKDHIHMNATKFTSLTKFIQYLSKKGEIKVHGIGDIDAETQPTHITISFIDKSYDNVLRKEKLLQSERGQKGEEEIKQLLIRKQMEDGSVSDTANDEPKHGIADWNDTPAPENNELTPVKGKFSLVIQKPTKHKVSKKKKCRAVSAFK</sequence>
<feature type="region of interest" description="Disordered" evidence="2">
    <location>
        <begin position="184"/>
        <end position="218"/>
    </location>
</feature>
<keyword evidence="5" id="KW-1185">Reference proteome</keyword>
<evidence type="ECO:0000313" key="4">
    <source>
        <dbReference type="EMBL" id="AET39117.1"/>
    </source>
</evidence>
<dbReference type="AlphaFoldDB" id="G8JSW4"/>
<dbReference type="HOGENOM" id="CLU_030065_2_0_1"/>
<dbReference type="PROSITE" id="PS00028">
    <property type="entry name" value="ZINC_FINGER_C2H2_1"/>
    <property type="match status" value="1"/>
</dbReference>
<dbReference type="RefSeq" id="XP_003645934.1">
    <property type="nucleotide sequence ID" value="XM_003645886.1"/>
</dbReference>
<evidence type="ECO:0000256" key="1">
    <source>
        <dbReference type="ARBA" id="ARBA00022771"/>
    </source>
</evidence>
<dbReference type="Pfam" id="PF10357">
    <property type="entry name" value="WH_KIN17"/>
    <property type="match status" value="1"/>
</dbReference>
<dbReference type="GO" id="GO:0008270">
    <property type="term" value="F:zinc ion binding"/>
    <property type="evidence" value="ECO:0007669"/>
    <property type="project" value="UniProtKB-KW"/>
</dbReference>
<dbReference type="GO" id="GO:0006974">
    <property type="term" value="P:DNA damage response"/>
    <property type="evidence" value="ECO:0007669"/>
    <property type="project" value="TreeGrafter"/>
</dbReference>
<dbReference type="InterPro" id="IPR038254">
    <property type="entry name" value="KIN17_WH-like_sf"/>
</dbReference>
<keyword evidence="1" id="KW-0862">Zinc</keyword>
<dbReference type="KEGG" id="erc:Ecym_4035"/>
<reference evidence="5" key="1">
    <citation type="journal article" date="2012" name="G3 (Bethesda)">
        <title>Pichia sorbitophila, an interspecies yeast hybrid reveals early steps of genome resolution following polyploidization.</title>
        <authorList>
            <person name="Leh Louis V."/>
            <person name="Despons L."/>
            <person name="Friedrich A."/>
            <person name="Martin T."/>
            <person name="Durrens P."/>
            <person name="Casaregola S."/>
            <person name="Neuveglise C."/>
            <person name="Fairhead C."/>
            <person name="Marck C."/>
            <person name="Cruz J.A."/>
            <person name="Straub M.L."/>
            <person name="Kugler V."/>
            <person name="Sacerdot C."/>
            <person name="Uzunov Z."/>
            <person name="Thierry A."/>
            <person name="Weiss S."/>
            <person name="Bleykasten C."/>
            <person name="De Montigny J."/>
            <person name="Jacques N."/>
            <person name="Jung P."/>
            <person name="Lemaire M."/>
            <person name="Mallet S."/>
            <person name="Morel G."/>
            <person name="Richard G.F."/>
            <person name="Sarkar A."/>
            <person name="Savel G."/>
            <person name="Schacherer J."/>
            <person name="Seret M.L."/>
            <person name="Talla E."/>
            <person name="Samson G."/>
            <person name="Jubin C."/>
            <person name="Poulain J."/>
            <person name="Vacherie B."/>
            <person name="Barbe V."/>
            <person name="Pelletier E."/>
            <person name="Sherman D.J."/>
            <person name="Westhof E."/>
            <person name="Weissenbach J."/>
            <person name="Baret P.V."/>
            <person name="Wincker P."/>
            <person name="Gaillardin C."/>
            <person name="Dujon B."/>
            <person name="Souciet J.L."/>
        </authorList>
    </citation>
    <scope>NUCLEOTIDE SEQUENCE [LARGE SCALE GENOMIC DNA]</scope>
    <source>
        <strain evidence="5">CBS 270.75 / DBVPG 7215 / KCTC 17166 / NRRL Y-17582</strain>
    </source>
</reference>
<evidence type="ECO:0000256" key="2">
    <source>
        <dbReference type="SAM" id="MobiDB-lite"/>
    </source>
</evidence>
<protein>
    <recommendedName>
        <fullName evidence="3">C2H2-type domain-containing protein</fullName>
    </recommendedName>
</protein>
<dbReference type="eggNOG" id="KOG2837">
    <property type="taxonomic scope" value="Eukaryota"/>
</dbReference>
<dbReference type="STRING" id="931890.G8JSW4"/>
<dbReference type="InterPro" id="IPR019447">
    <property type="entry name" value="DNA/RNA-bd_Kin17_WH-like_dom"/>
</dbReference>
<dbReference type="Proteomes" id="UP000006790">
    <property type="component" value="Chromosome 4"/>
</dbReference>
<dbReference type="OrthoDB" id="10266249at2759"/>
<dbReference type="GO" id="GO:0003690">
    <property type="term" value="F:double-stranded DNA binding"/>
    <property type="evidence" value="ECO:0007669"/>
    <property type="project" value="TreeGrafter"/>
</dbReference>
<evidence type="ECO:0000259" key="3">
    <source>
        <dbReference type="PROSITE" id="PS00028"/>
    </source>
</evidence>
<dbReference type="InterPro" id="IPR003604">
    <property type="entry name" value="Matrin/U1-like-C_Znf_C2H2"/>
</dbReference>
<keyword evidence="1" id="KW-0479">Metal-binding</keyword>
<dbReference type="OMA" id="KWVANKM"/>
<dbReference type="GeneID" id="11469231"/>
<dbReference type="Gene3D" id="1.10.10.2030">
    <property type="entry name" value="DNA/RNA-binding protein Kin17, conserved domain"/>
    <property type="match status" value="1"/>
</dbReference>
<dbReference type="InterPro" id="IPR056767">
    <property type="entry name" value="C2H2-Znf_KIN17"/>
</dbReference>
<dbReference type="PANTHER" id="PTHR12805:SF0">
    <property type="entry name" value="DNA_RNA-BINDING PROTEIN KIN17"/>
    <property type="match status" value="1"/>
</dbReference>
<keyword evidence="1" id="KW-0863">Zinc-finger</keyword>
<gene>
    <name evidence="4" type="ordered locus">Ecym_4035</name>
</gene>
<dbReference type="InterPro" id="IPR013087">
    <property type="entry name" value="Znf_C2H2_type"/>
</dbReference>